<keyword evidence="2" id="KW-0812">Transmembrane</keyword>
<proteinExistence type="predicted"/>
<evidence type="ECO:0008006" key="5">
    <source>
        <dbReference type="Google" id="ProtNLM"/>
    </source>
</evidence>
<keyword evidence="2" id="KW-0472">Membrane</keyword>
<protein>
    <recommendedName>
        <fullName evidence="5">LPXTG cell wall anchor domain-containing protein</fullName>
    </recommendedName>
</protein>
<feature type="transmembrane region" description="Helical" evidence="2">
    <location>
        <begin position="6"/>
        <end position="23"/>
    </location>
</feature>
<dbReference type="EMBL" id="JAPWIE010000001">
    <property type="protein sequence ID" value="MCZ4549193.1"/>
    <property type="molecule type" value="Genomic_DNA"/>
</dbReference>
<accession>A0ABT4MQD7</accession>
<keyword evidence="4" id="KW-1185">Reference proteome</keyword>
<evidence type="ECO:0000313" key="4">
    <source>
        <dbReference type="Proteomes" id="UP001067235"/>
    </source>
</evidence>
<gene>
    <name evidence="3" type="ORF">O4213_04320</name>
</gene>
<comment type="caution">
    <text evidence="3">The sequence shown here is derived from an EMBL/GenBank/DDBJ whole genome shotgun (WGS) entry which is preliminary data.</text>
</comment>
<reference evidence="3" key="1">
    <citation type="submission" date="2022-12" db="EMBL/GenBank/DDBJ databases">
        <authorList>
            <person name="Krivoruchko A.V."/>
            <person name="Elkin A."/>
        </authorList>
    </citation>
    <scope>NUCLEOTIDE SEQUENCE</scope>
    <source>
        <strain evidence="3">IEGM 1388</strain>
    </source>
</reference>
<evidence type="ECO:0000256" key="1">
    <source>
        <dbReference type="SAM" id="MobiDB-lite"/>
    </source>
</evidence>
<feature type="compositionally biased region" description="Basic and acidic residues" evidence="1">
    <location>
        <begin position="28"/>
        <end position="59"/>
    </location>
</feature>
<name>A0ABT4MQD7_GORRU</name>
<keyword evidence="2" id="KW-1133">Transmembrane helix</keyword>
<sequence>MEIVAFVVIAIVVIVVVILLPRRKKTQQPHDNRPHLQHEHRTGRARALRDRLRSKTPRD</sequence>
<evidence type="ECO:0000256" key="2">
    <source>
        <dbReference type="SAM" id="Phobius"/>
    </source>
</evidence>
<dbReference type="Proteomes" id="UP001067235">
    <property type="component" value="Unassembled WGS sequence"/>
</dbReference>
<dbReference type="RefSeq" id="WP_301569668.1">
    <property type="nucleotide sequence ID" value="NZ_JAPWIE010000001.1"/>
</dbReference>
<organism evidence="3 4">
    <name type="scientific">Gordonia rubripertincta</name>
    <name type="common">Rhodococcus corallinus</name>
    <dbReference type="NCBI Taxonomy" id="36822"/>
    <lineage>
        <taxon>Bacteria</taxon>
        <taxon>Bacillati</taxon>
        <taxon>Actinomycetota</taxon>
        <taxon>Actinomycetes</taxon>
        <taxon>Mycobacteriales</taxon>
        <taxon>Gordoniaceae</taxon>
        <taxon>Gordonia</taxon>
    </lineage>
</organism>
<feature type="region of interest" description="Disordered" evidence="1">
    <location>
        <begin position="24"/>
        <end position="59"/>
    </location>
</feature>
<evidence type="ECO:0000313" key="3">
    <source>
        <dbReference type="EMBL" id="MCZ4549193.1"/>
    </source>
</evidence>